<evidence type="ECO:0000313" key="2">
    <source>
        <dbReference type="EMBL" id="KAK1153946.1"/>
    </source>
</evidence>
<dbReference type="Proteomes" id="UP001230051">
    <property type="component" value="Unassembled WGS sequence"/>
</dbReference>
<dbReference type="AlphaFoldDB" id="A0AAD8FU50"/>
<reference evidence="2" key="1">
    <citation type="submission" date="2022-02" db="EMBL/GenBank/DDBJ databases">
        <title>Atlantic sturgeon de novo genome assembly.</title>
        <authorList>
            <person name="Stock M."/>
            <person name="Klopp C."/>
            <person name="Guiguen Y."/>
            <person name="Cabau C."/>
            <person name="Parinello H."/>
            <person name="Santidrian Yebra-Pimentel E."/>
            <person name="Kuhl H."/>
            <person name="Dirks R.P."/>
            <person name="Guessner J."/>
            <person name="Wuertz S."/>
            <person name="Du K."/>
            <person name="Schartl M."/>
        </authorList>
    </citation>
    <scope>NUCLEOTIDE SEQUENCE</scope>
    <source>
        <strain evidence="2">STURGEONOMICS-FGT-2020</strain>
        <tissue evidence="2">Whole blood</tissue>
    </source>
</reference>
<feature type="compositionally biased region" description="Polar residues" evidence="1">
    <location>
        <begin position="148"/>
        <end position="160"/>
    </location>
</feature>
<feature type="compositionally biased region" description="Low complexity" evidence="1">
    <location>
        <begin position="36"/>
        <end position="47"/>
    </location>
</feature>
<evidence type="ECO:0000256" key="1">
    <source>
        <dbReference type="SAM" id="MobiDB-lite"/>
    </source>
</evidence>
<keyword evidence="2" id="KW-0675">Receptor</keyword>
<keyword evidence="2" id="KW-0808">Transferase</keyword>
<sequence>MPSTAFMRWQIPERYLKLPELTSASQVPPPSSCGSTAPPTAAQDPPTGLDRILTPPLSVQAPPTPRCRSQAPPLPPVQSPNGLFPAIHESQRGPKTVPSAEQRGGLTGLHKDSRPSSKDGGSLVKPGTAVETAPSVADKENTSGAGGSQQNLMGPQSPGSVQRLPPDPLKSAAPRFFRLRLLTPNTRAQRHLYQTWHSLPERHCGDPGNQGSMFTVLHRSQAASFTIHPEWV</sequence>
<feature type="region of interest" description="Disordered" evidence="1">
    <location>
        <begin position="20"/>
        <end position="170"/>
    </location>
</feature>
<dbReference type="EMBL" id="JAGXEW010000038">
    <property type="protein sequence ID" value="KAK1153946.1"/>
    <property type="molecule type" value="Genomic_DNA"/>
</dbReference>
<proteinExistence type="predicted"/>
<accession>A0AAD8FU50</accession>
<dbReference type="GO" id="GO:0016301">
    <property type="term" value="F:kinase activity"/>
    <property type="evidence" value="ECO:0007669"/>
    <property type="project" value="UniProtKB-KW"/>
</dbReference>
<keyword evidence="2" id="KW-0418">Kinase</keyword>
<organism evidence="2 3">
    <name type="scientific">Acipenser oxyrinchus oxyrinchus</name>
    <dbReference type="NCBI Taxonomy" id="40147"/>
    <lineage>
        <taxon>Eukaryota</taxon>
        <taxon>Metazoa</taxon>
        <taxon>Chordata</taxon>
        <taxon>Craniata</taxon>
        <taxon>Vertebrata</taxon>
        <taxon>Euteleostomi</taxon>
        <taxon>Actinopterygii</taxon>
        <taxon>Chondrostei</taxon>
        <taxon>Acipenseriformes</taxon>
        <taxon>Acipenseridae</taxon>
        <taxon>Acipenser</taxon>
    </lineage>
</organism>
<protein>
    <submittedName>
        <fullName evidence="2">Proline-rich receptor-like protein kinase PERK14 isoform X1</fullName>
    </submittedName>
</protein>
<evidence type="ECO:0000313" key="3">
    <source>
        <dbReference type="Proteomes" id="UP001230051"/>
    </source>
</evidence>
<name>A0AAD8FU50_ACIOX</name>
<keyword evidence="3" id="KW-1185">Reference proteome</keyword>
<gene>
    <name evidence="2" type="ORF">AOXY_G29186</name>
</gene>
<comment type="caution">
    <text evidence="2">The sequence shown here is derived from an EMBL/GenBank/DDBJ whole genome shotgun (WGS) entry which is preliminary data.</text>
</comment>